<gene>
    <name evidence="1" type="ORF">UFOPK3564_03170</name>
</gene>
<dbReference type="EMBL" id="CAFBMK010000280">
    <property type="protein sequence ID" value="CAB4944940.1"/>
    <property type="molecule type" value="Genomic_DNA"/>
</dbReference>
<reference evidence="1" key="1">
    <citation type="submission" date="2020-05" db="EMBL/GenBank/DDBJ databases">
        <authorList>
            <person name="Chiriac C."/>
            <person name="Salcher M."/>
            <person name="Ghai R."/>
            <person name="Kavagutti S V."/>
        </authorList>
    </citation>
    <scope>NUCLEOTIDE SEQUENCE</scope>
</reference>
<proteinExistence type="predicted"/>
<organism evidence="1">
    <name type="scientific">freshwater metagenome</name>
    <dbReference type="NCBI Taxonomy" id="449393"/>
    <lineage>
        <taxon>unclassified sequences</taxon>
        <taxon>metagenomes</taxon>
        <taxon>ecological metagenomes</taxon>
    </lineage>
</organism>
<sequence length="264" mass="29530">MLLSTVVLEMESAAPRSRLPETVRAAMAATNLPFEADRYEAPSDTRWAHRMRFDLVAGGADGLLEQVREVLDALEAEQIPWEVLEFRDGTPAVGQLWAPGMHGAVEFHVLPGSGLRALDERQLLGMLQRTGDEGRFGADVRRALELIASDEQKLRRALAWRRQWFGTQSSERTRPRLGAAGPLRQVRATCDDRCEMKPMPHRIETPAGVRYGIPVMVDGDRVTYEMVPLDEASFQRAIDEAMGEFHARVLAAEQLLPEPPDHRG</sequence>
<accession>A0A6J7JMW7</accession>
<name>A0A6J7JMW7_9ZZZZ</name>
<protein>
    <submittedName>
        <fullName evidence="1">Unannotated protein</fullName>
    </submittedName>
</protein>
<evidence type="ECO:0000313" key="1">
    <source>
        <dbReference type="EMBL" id="CAB4944940.1"/>
    </source>
</evidence>
<dbReference type="AlphaFoldDB" id="A0A6J7JMW7"/>